<keyword evidence="1" id="KW-0472">Membrane</keyword>
<gene>
    <name evidence="2" type="ORF">METZ01_LOCUS415706</name>
</gene>
<keyword evidence="1" id="KW-1133">Transmembrane helix</keyword>
<evidence type="ECO:0000256" key="1">
    <source>
        <dbReference type="SAM" id="Phobius"/>
    </source>
</evidence>
<reference evidence="2" key="1">
    <citation type="submission" date="2018-05" db="EMBL/GenBank/DDBJ databases">
        <authorList>
            <person name="Lanie J.A."/>
            <person name="Ng W.-L."/>
            <person name="Kazmierczak K.M."/>
            <person name="Andrzejewski T.M."/>
            <person name="Davidsen T.M."/>
            <person name="Wayne K.J."/>
            <person name="Tettelin H."/>
            <person name="Glass J.I."/>
            <person name="Rusch D."/>
            <person name="Podicherti R."/>
            <person name="Tsui H.-C.T."/>
            <person name="Winkler M.E."/>
        </authorList>
    </citation>
    <scope>NUCLEOTIDE SEQUENCE</scope>
</reference>
<evidence type="ECO:0000313" key="2">
    <source>
        <dbReference type="EMBL" id="SVD62852.1"/>
    </source>
</evidence>
<keyword evidence="1" id="KW-0812">Transmembrane</keyword>
<feature type="non-terminal residue" evidence="2">
    <location>
        <position position="133"/>
    </location>
</feature>
<feature type="transmembrane region" description="Helical" evidence="1">
    <location>
        <begin position="107"/>
        <end position="127"/>
    </location>
</feature>
<sequence length="133" mass="15771">MIWFEPGRYSFGSLLSLSFFFLILSSVWTFFRVNKEGCLKKLGGTYSNLTEKLRTQFDLDRDTEIFFIDKRISEQEESRQIYQKYFKEKHEQELLDSIRRYSPKPGWISAIAFSMIVQAMLAGFFFMEQNPAS</sequence>
<proteinExistence type="predicted"/>
<organism evidence="2">
    <name type="scientific">marine metagenome</name>
    <dbReference type="NCBI Taxonomy" id="408172"/>
    <lineage>
        <taxon>unclassified sequences</taxon>
        <taxon>metagenomes</taxon>
        <taxon>ecological metagenomes</taxon>
    </lineage>
</organism>
<accession>A0A382WVK7</accession>
<feature type="transmembrane region" description="Helical" evidence="1">
    <location>
        <begin position="12"/>
        <end position="31"/>
    </location>
</feature>
<dbReference type="EMBL" id="UINC01162865">
    <property type="protein sequence ID" value="SVD62852.1"/>
    <property type="molecule type" value="Genomic_DNA"/>
</dbReference>
<name>A0A382WVK7_9ZZZZ</name>
<protein>
    <submittedName>
        <fullName evidence="2">Uncharacterized protein</fullName>
    </submittedName>
</protein>
<dbReference type="AlphaFoldDB" id="A0A382WVK7"/>